<dbReference type="GO" id="GO:0004827">
    <property type="term" value="F:proline-tRNA ligase activity"/>
    <property type="evidence" value="ECO:0007669"/>
    <property type="project" value="UniProtKB-EC"/>
</dbReference>
<organism evidence="11 12">
    <name type="scientific">Microctonus hyperodae</name>
    <name type="common">Parasitoid wasp</name>
    <dbReference type="NCBI Taxonomy" id="165561"/>
    <lineage>
        <taxon>Eukaryota</taxon>
        <taxon>Metazoa</taxon>
        <taxon>Ecdysozoa</taxon>
        <taxon>Arthropoda</taxon>
        <taxon>Hexapoda</taxon>
        <taxon>Insecta</taxon>
        <taxon>Pterygota</taxon>
        <taxon>Neoptera</taxon>
        <taxon>Endopterygota</taxon>
        <taxon>Hymenoptera</taxon>
        <taxon>Apocrita</taxon>
        <taxon>Ichneumonoidea</taxon>
        <taxon>Braconidae</taxon>
        <taxon>Euphorinae</taxon>
        <taxon>Microctonus</taxon>
    </lineage>
</organism>
<dbReference type="EMBL" id="JAQQBR010001831">
    <property type="protein sequence ID" value="KAK0167793.1"/>
    <property type="molecule type" value="Genomic_DNA"/>
</dbReference>
<evidence type="ECO:0000313" key="11">
    <source>
        <dbReference type="EMBL" id="KAK0167793.1"/>
    </source>
</evidence>
<dbReference type="GO" id="GO:0006433">
    <property type="term" value="P:prolyl-tRNA aminoacylation"/>
    <property type="evidence" value="ECO:0007669"/>
    <property type="project" value="InterPro"/>
</dbReference>
<evidence type="ECO:0000256" key="5">
    <source>
        <dbReference type="ARBA" id="ARBA00022917"/>
    </source>
</evidence>
<keyword evidence="4" id="KW-0067">ATP-binding</keyword>
<dbReference type="PROSITE" id="PS50862">
    <property type="entry name" value="AA_TRNA_LIGASE_II"/>
    <property type="match status" value="1"/>
</dbReference>
<reference evidence="11" key="1">
    <citation type="journal article" date="2023" name="bioRxiv">
        <title>Scaffold-level genome assemblies of two parasitoid biocontrol wasps reveal the parthenogenesis mechanism and an associated novel virus.</title>
        <authorList>
            <person name="Inwood S."/>
            <person name="Skelly J."/>
            <person name="Guhlin J."/>
            <person name="Harrop T."/>
            <person name="Goldson S."/>
            <person name="Dearden P."/>
        </authorList>
    </citation>
    <scope>NUCLEOTIDE SEQUENCE</scope>
    <source>
        <strain evidence="11">Lincoln</strain>
        <tissue evidence="11">Whole body</tissue>
    </source>
</reference>
<gene>
    <name evidence="11" type="ORF">PV327_001656</name>
</gene>
<dbReference type="Pfam" id="PF00587">
    <property type="entry name" value="tRNA-synt_2b"/>
    <property type="match status" value="1"/>
</dbReference>
<dbReference type="SUPFAM" id="SSF55681">
    <property type="entry name" value="Class II aaRS and biotin synthetases"/>
    <property type="match status" value="1"/>
</dbReference>
<protein>
    <recommendedName>
        <fullName evidence="9">Probable proline--tRNA ligase, mitochondrial</fullName>
        <ecNumber evidence="1">6.1.1.15</ecNumber>
    </recommendedName>
    <alternativeName>
        <fullName evidence="7">Prolyl-tRNA synthetase</fullName>
    </alternativeName>
</protein>
<keyword evidence="5" id="KW-0648">Protein biosynthesis</keyword>
<dbReference type="EC" id="6.1.1.15" evidence="1"/>
<keyword evidence="6" id="KW-0030">Aminoacyl-tRNA synthetase</keyword>
<proteinExistence type="predicted"/>
<dbReference type="CDD" id="cd00779">
    <property type="entry name" value="ProRS_core_prok"/>
    <property type="match status" value="1"/>
</dbReference>
<evidence type="ECO:0000256" key="8">
    <source>
        <dbReference type="ARBA" id="ARBA00047671"/>
    </source>
</evidence>
<dbReference type="FunFam" id="3.30.930.10:FF:000042">
    <property type="entry name" value="probable proline--tRNA ligase, mitochondrial"/>
    <property type="match status" value="1"/>
</dbReference>
<evidence type="ECO:0000259" key="10">
    <source>
        <dbReference type="PROSITE" id="PS50862"/>
    </source>
</evidence>
<evidence type="ECO:0000256" key="3">
    <source>
        <dbReference type="ARBA" id="ARBA00022741"/>
    </source>
</evidence>
<keyword evidence="2" id="KW-0436">Ligase</keyword>
<dbReference type="GO" id="GO:0005739">
    <property type="term" value="C:mitochondrion"/>
    <property type="evidence" value="ECO:0007669"/>
    <property type="project" value="TreeGrafter"/>
</dbReference>
<dbReference type="AlphaFoldDB" id="A0AA39FDY9"/>
<name>A0AA39FDY9_MICHY</name>
<keyword evidence="3" id="KW-0547">Nucleotide-binding</keyword>
<evidence type="ECO:0000256" key="4">
    <source>
        <dbReference type="ARBA" id="ARBA00022840"/>
    </source>
</evidence>
<keyword evidence="12" id="KW-1185">Reference proteome</keyword>
<dbReference type="InterPro" id="IPR050062">
    <property type="entry name" value="Pro-tRNA_synthetase"/>
</dbReference>
<comment type="caution">
    <text evidence="11">The sequence shown here is derived from an EMBL/GenBank/DDBJ whole genome shotgun (WGS) entry which is preliminary data.</text>
</comment>
<dbReference type="PANTHER" id="PTHR42753">
    <property type="entry name" value="MITOCHONDRIAL RIBOSOME PROTEIN L39/PROLYL-TRNA LIGASE FAMILY MEMBER"/>
    <property type="match status" value="1"/>
</dbReference>
<comment type="catalytic activity">
    <reaction evidence="8">
        <text>tRNA(Pro) + L-proline + ATP = L-prolyl-tRNA(Pro) + AMP + diphosphate</text>
        <dbReference type="Rhea" id="RHEA:14305"/>
        <dbReference type="Rhea" id="RHEA-COMP:9700"/>
        <dbReference type="Rhea" id="RHEA-COMP:9702"/>
        <dbReference type="ChEBI" id="CHEBI:30616"/>
        <dbReference type="ChEBI" id="CHEBI:33019"/>
        <dbReference type="ChEBI" id="CHEBI:60039"/>
        <dbReference type="ChEBI" id="CHEBI:78442"/>
        <dbReference type="ChEBI" id="CHEBI:78532"/>
        <dbReference type="ChEBI" id="CHEBI:456215"/>
        <dbReference type="EC" id="6.1.1.15"/>
    </reaction>
</comment>
<dbReference type="GO" id="GO:0005524">
    <property type="term" value="F:ATP binding"/>
    <property type="evidence" value="ECO:0007669"/>
    <property type="project" value="UniProtKB-KW"/>
</dbReference>
<dbReference type="PRINTS" id="PR01046">
    <property type="entry name" value="TRNASYNTHPRO"/>
</dbReference>
<dbReference type="InterPro" id="IPR045864">
    <property type="entry name" value="aa-tRNA-synth_II/BPL/LPL"/>
</dbReference>
<dbReference type="InterPro" id="IPR002314">
    <property type="entry name" value="aa-tRNA-synt_IIb"/>
</dbReference>
<evidence type="ECO:0000256" key="6">
    <source>
        <dbReference type="ARBA" id="ARBA00023146"/>
    </source>
</evidence>
<dbReference type="InterPro" id="IPR002316">
    <property type="entry name" value="Pro-tRNA-ligase_IIa"/>
</dbReference>
<dbReference type="Proteomes" id="UP001168972">
    <property type="component" value="Unassembled WGS sequence"/>
</dbReference>
<dbReference type="InterPro" id="IPR033730">
    <property type="entry name" value="ProRS_core_prok"/>
</dbReference>
<accession>A0AA39FDY9</accession>
<sequence length="336" mass="37769">MFNKLTSKVNRASKLLQPIKVYPKGSSIKNDGLSKSHRLMLDMGIIRQANTGLYTLLPLGNRVLEKLISIVDYQLSNIGAQKINLPNLTNANLWAKTGRLKTMIPEIFQVTDRHRISYILSPTHEEAITNLIANIGPMQKNQLPLLLYQISNKWRDEMKPRLGLFRSREFVMKDLYSFDLTDEDALKSYKSIDEAYKNILDHIGIPYIVAIGDTGLMGGTVSHEYNYLSSIGEDTVLSCNSCGIHLNATLSDDKSTCRNCNQLLEKNSTIEIGHTFLLGTKYSSVFEATCHFNNKRVPLSMGCYGLGLTRLISASVEILSTNEDLRWPKCIAPYTN</sequence>
<evidence type="ECO:0000256" key="1">
    <source>
        <dbReference type="ARBA" id="ARBA00012831"/>
    </source>
</evidence>
<evidence type="ECO:0000256" key="7">
    <source>
        <dbReference type="ARBA" id="ARBA00029731"/>
    </source>
</evidence>
<dbReference type="PANTHER" id="PTHR42753:SF10">
    <property type="entry name" value="PROLINE--TRNA LIGASE, MITOCHONDRIAL-RELATED"/>
    <property type="match status" value="1"/>
</dbReference>
<evidence type="ECO:0000256" key="2">
    <source>
        <dbReference type="ARBA" id="ARBA00022598"/>
    </source>
</evidence>
<feature type="domain" description="Aminoacyl-transfer RNA synthetases class-II family profile" evidence="10">
    <location>
        <begin position="31"/>
        <end position="328"/>
    </location>
</feature>
<evidence type="ECO:0000313" key="12">
    <source>
        <dbReference type="Proteomes" id="UP001168972"/>
    </source>
</evidence>
<dbReference type="Gene3D" id="3.30.930.10">
    <property type="entry name" value="Bira Bifunctional Protein, Domain 2"/>
    <property type="match status" value="1"/>
</dbReference>
<dbReference type="InterPro" id="IPR006195">
    <property type="entry name" value="aa-tRNA-synth_II"/>
</dbReference>
<evidence type="ECO:0000256" key="9">
    <source>
        <dbReference type="ARBA" id="ARBA00071545"/>
    </source>
</evidence>
<reference evidence="11" key="2">
    <citation type="submission" date="2023-03" db="EMBL/GenBank/DDBJ databases">
        <authorList>
            <person name="Inwood S.N."/>
            <person name="Skelly J.G."/>
            <person name="Guhlin J."/>
            <person name="Harrop T.W.R."/>
            <person name="Goldson S.G."/>
            <person name="Dearden P.K."/>
        </authorList>
    </citation>
    <scope>NUCLEOTIDE SEQUENCE</scope>
    <source>
        <strain evidence="11">Lincoln</strain>
        <tissue evidence="11">Whole body</tissue>
    </source>
</reference>